<dbReference type="Proteomes" id="UP000250169">
    <property type="component" value="Unassembled WGS sequence"/>
</dbReference>
<evidence type="ECO:0000256" key="1">
    <source>
        <dbReference type="SAM" id="Coils"/>
    </source>
</evidence>
<evidence type="ECO:0000256" key="3">
    <source>
        <dbReference type="SAM" id="SignalP"/>
    </source>
</evidence>
<gene>
    <name evidence="4" type="ORF">NCTC11545_02485</name>
</gene>
<feature type="signal peptide" evidence="3">
    <location>
        <begin position="1"/>
        <end position="20"/>
    </location>
</feature>
<feature type="compositionally biased region" description="Basic and acidic residues" evidence="2">
    <location>
        <begin position="537"/>
        <end position="548"/>
    </location>
</feature>
<dbReference type="InterPro" id="IPR036116">
    <property type="entry name" value="FN3_sf"/>
</dbReference>
<feature type="region of interest" description="Disordered" evidence="2">
    <location>
        <begin position="537"/>
        <end position="582"/>
    </location>
</feature>
<dbReference type="EMBL" id="UAVS01000011">
    <property type="protein sequence ID" value="SQA95264.1"/>
    <property type="molecule type" value="Genomic_DNA"/>
</dbReference>
<dbReference type="SUPFAM" id="SSF49265">
    <property type="entry name" value="Fibronectin type III"/>
    <property type="match status" value="1"/>
</dbReference>
<evidence type="ECO:0000256" key="2">
    <source>
        <dbReference type="SAM" id="MobiDB-lite"/>
    </source>
</evidence>
<dbReference type="InterPro" id="IPR003961">
    <property type="entry name" value="FN3_dom"/>
</dbReference>
<dbReference type="RefSeq" id="WP_252864667.1">
    <property type="nucleotide sequence ID" value="NZ_UAVS01000011.1"/>
</dbReference>
<feature type="chain" id="PRO_5015990483" description="Fibronectin type III domain" evidence="3">
    <location>
        <begin position="21"/>
        <end position="1029"/>
    </location>
</feature>
<dbReference type="AlphaFoldDB" id="A0A2X2STP2"/>
<sequence>MFLRRYILFFCTLLSFTLQAQQYPVDVQVFVTPPYPQSLRGYADTFEQKIQAHFLLKDLSTGGRPFVLRFSLEDFQGQTIAQTPDYITPYLVNLSPGVRRTLTNIDFKTLLRYENLYGINEATYNGLLPEGTYFIGLSLYDVATGRPVSNKGRAMIQVRRYSPPVLTMPQKGEVLTKKNAFQHIVFQWMPRDVAPFMQYEFTLKEVWDLALVPEEAFMTGRLVYQTKTFSPALAYTNMMPILLENKRYVWQVRALTNNPNNPNEQSYFKNNGNSETFYFDLVSHCEAPKFLTAITESTSAQLRWSAQAMMPNQEYPYKVMYREKGKTWKSQKVSMPYAKLTNLKRGRTYIYKVGVACGLETAYSSSVFGEESYMYSTEQEFTTTEQIDEKSQVQCGVKPEIRIKNTNPLQDNLYPNTTFTAGDFPVTVLNATGNNGVYSGEGYVKVPYLQDTKIRVVFNGIKLNTERQLIEGKLVTTYDETERNVVEVSKEIKGLKEFAEELKREIAKKKEETIALFGEQDENFDKSLEEWAKEKEREYTETTKKEAEINTSVAVEDNEVKQTESPSNLQKSKETTPENNKKGDVTYYIKHKNKKYYTGDKIKLPYKRNMLETFEMGDVADTTKVNFNIYYPNGGGLKTIVAGFEKKKTFFIEKHSEELLKLDIYAFAKVPDSIGVRIEIDKEVKKFDLTELKAIDLRNGNRVAKSGETLYYVNFPSIEKERRDTQFIAEIKPNIPKEEIPVSFINWTVNSKEFETNQGELDFKTSINEKQDKKITVKTGNPTQTSKSVQIKWVDEDRHDASFMPPAVNHIVQELSKNVITPLQKALDKINGFIGSDIKAEINPIKIKGEAFNEEDDNSRYFFKTLEGTINGGISVSGEFMGYPPFLKILNIKDVSKVGLYVSPRIEFSVAGGGTRREVGNTKKTVKDEMFLEASLKGCIEIGLKAELLAAKKYVDFYVSGFGEGCGSGKLKYSFTKQEFEGGVYLDPIILGVKAKIKSKGVLEFELVDIDKSWSITDKIPLKEGRFKL</sequence>
<evidence type="ECO:0008006" key="6">
    <source>
        <dbReference type="Google" id="ProtNLM"/>
    </source>
</evidence>
<reference evidence="4 5" key="1">
    <citation type="submission" date="2018-06" db="EMBL/GenBank/DDBJ databases">
        <authorList>
            <consortium name="Pathogen Informatics"/>
            <person name="Doyle S."/>
        </authorList>
    </citation>
    <scope>NUCLEOTIDE SEQUENCE [LARGE SCALE GENOMIC DNA]</scope>
    <source>
        <strain evidence="4 5">NCTC11545</strain>
    </source>
</reference>
<dbReference type="CDD" id="cd00063">
    <property type="entry name" value="FN3"/>
    <property type="match status" value="1"/>
</dbReference>
<feature type="coiled-coil region" evidence="1">
    <location>
        <begin position="485"/>
        <end position="512"/>
    </location>
</feature>
<evidence type="ECO:0000313" key="5">
    <source>
        <dbReference type="Proteomes" id="UP000250169"/>
    </source>
</evidence>
<keyword evidence="1" id="KW-0175">Coiled coil</keyword>
<dbReference type="Gene3D" id="2.60.40.10">
    <property type="entry name" value="Immunoglobulins"/>
    <property type="match status" value="1"/>
</dbReference>
<keyword evidence="3" id="KW-0732">Signal</keyword>
<evidence type="ECO:0000313" key="4">
    <source>
        <dbReference type="EMBL" id="SQA95264.1"/>
    </source>
</evidence>
<organism evidence="4 5">
    <name type="scientific">Capnocytophaga ochracea</name>
    <dbReference type="NCBI Taxonomy" id="1018"/>
    <lineage>
        <taxon>Bacteria</taxon>
        <taxon>Pseudomonadati</taxon>
        <taxon>Bacteroidota</taxon>
        <taxon>Flavobacteriia</taxon>
        <taxon>Flavobacteriales</taxon>
        <taxon>Flavobacteriaceae</taxon>
        <taxon>Capnocytophaga</taxon>
    </lineage>
</organism>
<feature type="compositionally biased region" description="Basic and acidic residues" evidence="2">
    <location>
        <begin position="571"/>
        <end position="582"/>
    </location>
</feature>
<name>A0A2X2STP2_CAPOC</name>
<accession>A0A2X2STP2</accession>
<protein>
    <recommendedName>
        <fullName evidence="6">Fibronectin type III domain</fullName>
    </recommendedName>
</protein>
<dbReference type="InterPro" id="IPR013783">
    <property type="entry name" value="Ig-like_fold"/>
</dbReference>
<proteinExistence type="predicted"/>